<evidence type="ECO:0008006" key="4">
    <source>
        <dbReference type="Google" id="ProtNLM"/>
    </source>
</evidence>
<sequence length="475" mass="53715">MEVCQPLTEVANSSCHAIQQLDHKLAALREQYDPIQHFEDYEGEVHKLFAQAERGVLEEDLSGLDVDTPVIEVNGTCYHRVLRSSETYQTVAGSIKVPRTLYRNGQDRCIVPLELRAGIVEGYWTPRAAKQAVWMVAQMPPGDVKNLLDLMGNMSPSESSLARLPKKFNNQWEPNREAFEGILWESVKVPEKAVTVAASLDGVMLPMKDGKRKEKREQNKSDGKRTRGPAGCQEASCGTLSFYDIQGERLSTVRIGRMPESKKVTLKNSLSELLDEALRQKPDLTLVKVADGAKDNWTFLANELPEGHEIVDFYHAAEHLKKAFDLSYGENSAKSKEKFTTYRHILKEESEGVERVIKALVYQYKRHPRRSKLKTELEYFRNNRARMQYAEHLSQNLPIGSGVIEAACKTLVTQRMKCSGMRWRLPGGQGILTLRSLIQSKLFDNGWKLLAVTYCCKVTKTGVNNVIPFPSQKTE</sequence>
<protein>
    <recommendedName>
        <fullName evidence="4">ISKra4 family transposase</fullName>
    </recommendedName>
</protein>
<feature type="compositionally biased region" description="Basic and acidic residues" evidence="1">
    <location>
        <begin position="208"/>
        <end position="225"/>
    </location>
</feature>
<evidence type="ECO:0000313" key="3">
    <source>
        <dbReference type="Proteomes" id="UP001209854"/>
    </source>
</evidence>
<proteinExistence type="predicted"/>
<evidence type="ECO:0000313" key="2">
    <source>
        <dbReference type="EMBL" id="MCW7552304.1"/>
    </source>
</evidence>
<organism evidence="2 3">
    <name type="scientific">Endozoicomonas gorgoniicola</name>
    <dbReference type="NCBI Taxonomy" id="1234144"/>
    <lineage>
        <taxon>Bacteria</taxon>
        <taxon>Pseudomonadati</taxon>
        <taxon>Pseudomonadota</taxon>
        <taxon>Gammaproteobacteria</taxon>
        <taxon>Oceanospirillales</taxon>
        <taxon>Endozoicomonadaceae</taxon>
        <taxon>Endozoicomonas</taxon>
    </lineage>
</organism>
<comment type="caution">
    <text evidence="2">The sequence shown here is derived from an EMBL/GenBank/DDBJ whole genome shotgun (WGS) entry which is preliminary data.</text>
</comment>
<dbReference type="Proteomes" id="UP001209854">
    <property type="component" value="Unassembled WGS sequence"/>
</dbReference>
<dbReference type="EMBL" id="JAPFCC010000001">
    <property type="protein sequence ID" value="MCW7552304.1"/>
    <property type="molecule type" value="Genomic_DNA"/>
</dbReference>
<feature type="region of interest" description="Disordered" evidence="1">
    <location>
        <begin position="207"/>
        <end position="233"/>
    </location>
</feature>
<dbReference type="RefSeq" id="WP_262567274.1">
    <property type="nucleotide sequence ID" value="NZ_JAPFCC010000001.1"/>
</dbReference>
<reference evidence="2 3" key="1">
    <citation type="submission" date="2022-10" db="EMBL/GenBank/DDBJ databases">
        <title>High-quality genome sequences of two octocoral-associated bacteria, Endozoicomonas euniceicola EF212 and Endozoicomonas gorgoniicola PS125.</title>
        <authorList>
            <person name="Chiou Y.-J."/>
            <person name="Chen Y.-H."/>
        </authorList>
    </citation>
    <scope>NUCLEOTIDE SEQUENCE [LARGE SCALE GENOMIC DNA]</scope>
    <source>
        <strain evidence="2 3">PS125</strain>
    </source>
</reference>
<name>A0ABT3MSF6_9GAMM</name>
<accession>A0ABT3MSF6</accession>
<keyword evidence="3" id="KW-1185">Reference proteome</keyword>
<gene>
    <name evidence="2" type="ORF">NX722_06500</name>
</gene>
<evidence type="ECO:0000256" key="1">
    <source>
        <dbReference type="SAM" id="MobiDB-lite"/>
    </source>
</evidence>